<name>A0A6J5KWE6_9CAUD</name>
<dbReference type="EMBL" id="LR796188">
    <property type="protein sequence ID" value="CAB4125545.1"/>
    <property type="molecule type" value="Genomic_DNA"/>
</dbReference>
<gene>
    <name evidence="1" type="ORF">UFOVP54_166</name>
</gene>
<organism evidence="1">
    <name type="scientific">uncultured Caudovirales phage</name>
    <dbReference type="NCBI Taxonomy" id="2100421"/>
    <lineage>
        <taxon>Viruses</taxon>
        <taxon>Duplodnaviria</taxon>
        <taxon>Heunggongvirae</taxon>
        <taxon>Uroviricota</taxon>
        <taxon>Caudoviricetes</taxon>
        <taxon>Peduoviridae</taxon>
        <taxon>Maltschvirus</taxon>
        <taxon>Maltschvirus maltsch</taxon>
    </lineage>
</organism>
<sequence>MINKIKDFVAKLDLKTLLIIGLIIALLLTRMCSGGDQTTHPVVKVDGKKYELLKHTIDTVTIVKTDIKYRPGKVIYKDPPTHIAPPAKVDTSAVIKEYYSKIVYKDTLNLNEDGGTITVTDTVSQNKIIGRLWKASIKQKVIHDVTIVKDPPKTQIYIGGVAGFDKVNIINFVGPSILLKTKQDHIYSLGVGYSNSRTVSIQGGIYWKIKLGK</sequence>
<proteinExistence type="predicted"/>
<protein>
    <submittedName>
        <fullName evidence="1">Uncharacterized protein</fullName>
    </submittedName>
</protein>
<evidence type="ECO:0000313" key="1">
    <source>
        <dbReference type="EMBL" id="CAB4125545.1"/>
    </source>
</evidence>
<reference evidence="1" key="1">
    <citation type="submission" date="2020-04" db="EMBL/GenBank/DDBJ databases">
        <authorList>
            <person name="Chiriac C."/>
            <person name="Salcher M."/>
            <person name="Ghai R."/>
            <person name="Kavagutti S V."/>
        </authorList>
    </citation>
    <scope>NUCLEOTIDE SEQUENCE</scope>
</reference>
<accession>A0A6J5KWE6</accession>